<feature type="compositionally biased region" description="Basic and acidic residues" evidence="1">
    <location>
        <begin position="51"/>
        <end position="81"/>
    </location>
</feature>
<sequence length="81" mass="9361">MRVLTFLVLAALLSASAPVLAQDFARQRELDALKDIAASQRQQTEILRQQAQRDSERAWREENARVNAQRDARSARRFDQH</sequence>
<gene>
    <name evidence="3" type="ORF">SAMN05216360_11220</name>
</gene>
<keyword evidence="2" id="KW-0732">Signal</keyword>
<dbReference type="STRING" id="582672.SAMN05216360_11220"/>
<accession>A0A1H0EVC7</accession>
<feature type="signal peptide" evidence="2">
    <location>
        <begin position="1"/>
        <end position="21"/>
    </location>
</feature>
<dbReference type="EMBL" id="FNHS01000012">
    <property type="protein sequence ID" value="SDN86330.1"/>
    <property type="molecule type" value="Genomic_DNA"/>
</dbReference>
<reference evidence="4" key="1">
    <citation type="submission" date="2016-10" db="EMBL/GenBank/DDBJ databases">
        <authorList>
            <person name="Varghese N."/>
            <person name="Submissions S."/>
        </authorList>
    </citation>
    <scope>NUCLEOTIDE SEQUENCE [LARGE SCALE GENOMIC DNA]</scope>
    <source>
        <strain evidence="4">BL47</strain>
    </source>
</reference>
<dbReference type="RefSeq" id="WP_091718544.1">
    <property type="nucleotide sequence ID" value="NZ_FNHS01000012.1"/>
</dbReference>
<evidence type="ECO:0000256" key="2">
    <source>
        <dbReference type="SAM" id="SignalP"/>
    </source>
</evidence>
<keyword evidence="4" id="KW-1185">Reference proteome</keyword>
<feature type="region of interest" description="Disordered" evidence="1">
    <location>
        <begin position="44"/>
        <end position="81"/>
    </location>
</feature>
<organism evidence="3 4">
    <name type="scientific">Methylobacterium phyllostachyos</name>
    <dbReference type="NCBI Taxonomy" id="582672"/>
    <lineage>
        <taxon>Bacteria</taxon>
        <taxon>Pseudomonadati</taxon>
        <taxon>Pseudomonadota</taxon>
        <taxon>Alphaproteobacteria</taxon>
        <taxon>Hyphomicrobiales</taxon>
        <taxon>Methylobacteriaceae</taxon>
        <taxon>Methylobacterium</taxon>
    </lineage>
</organism>
<evidence type="ECO:0000313" key="3">
    <source>
        <dbReference type="EMBL" id="SDN86330.1"/>
    </source>
</evidence>
<name>A0A1H0EVC7_9HYPH</name>
<dbReference type="OrthoDB" id="8001050at2"/>
<protein>
    <submittedName>
        <fullName evidence="3">Uncharacterized protein</fullName>
    </submittedName>
</protein>
<dbReference type="AlphaFoldDB" id="A0A1H0EVC7"/>
<dbReference type="Proteomes" id="UP000198704">
    <property type="component" value="Unassembled WGS sequence"/>
</dbReference>
<evidence type="ECO:0000313" key="4">
    <source>
        <dbReference type="Proteomes" id="UP000198704"/>
    </source>
</evidence>
<feature type="chain" id="PRO_5011512731" evidence="2">
    <location>
        <begin position="22"/>
        <end position="81"/>
    </location>
</feature>
<proteinExistence type="predicted"/>
<evidence type="ECO:0000256" key="1">
    <source>
        <dbReference type="SAM" id="MobiDB-lite"/>
    </source>
</evidence>